<evidence type="ECO:0000313" key="2">
    <source>
        <dbReference type="EMBL" id="EYF04111.1"/>
    </source>
</evidence>
<dbReference type="InterPro" id="IPR050259">
    <property type="entry name" value="SDR"/>
</dbReference>
<gene>
    <name evidence="2" type="ORF">CAP_4794</name>
</gene>
<dbReference type="OrthoDB" id="5354363at2"/>
<dbReference type="EMBL" id="ASRX01000038">
    <property type="protein sequence ID" value="EYF04111.1"/>
    <property type="molecule type" value="Genomic_DNA"/>
</dbReference>
<organism evidence="2 3">
    <name type="scientific">Chondromyces apiculatus DSM 436</name>
    <dbReference type="NCBI Taxonomy" id="1192034"/>
    <lineage>
        <taxon>Bacteria</taxon>
        <taxon>Pseudomonadati</taxon>
        <taxon>Myxococcota</taxon>
        <taxon>Polyangia</taxon>
        <taxon>Polyangiales</taxon>
        <taxon>Polyangiaceae</taxon>
        <taxon>Chondromyces</taxon>
    </lineage>
</organism>
<proteinExistence type="inferred from homology"/>
<dbReference type="Proteomes" id="UP000019678">
    <property type="component" value="Unassembled WGS sequence"/>
</dbReference>
<dbReference type="InterPro" id="IPR036291">
    <property type="entry name" value="NAD(P)-bd_dom_sf"/>
</dbReference>
<comment type="caution">
    <text evidence="2">The sequence shown here is derived from an EMBL/GenBank/DDBJ whole genome shotgun (WGS) entry which is preliminary data.</text>
</comment>
<dbReference type="PANTHER" id="PTHR42879:SF2">
    <property type="entry name" value="3-OXOACYL-[ACYL-CARRIER-PROTEIN] REDUCTASE FABG"/>
    <property type="match status" value="1"/>
</dbReference>
<keyword evidence="3" id="KW-1185">Reference proteome</keyword>
<dbReference type="PANTHER" id="PTHR42879">
    <property type="entry name" value="3-OXOACYL-(ACYL-CARRIER-PROTEIN) REDUCTASE"/>
    <property type="match status" value="1"/>
</dbReference>
<evidence type="ECO:0000313" key="3">
    <source>
        <dbReference type="Proteomes" id="UP000019678"/>
    </source>
</evidence>
<accession>A0A017T6C1</accession>
<protein>
    <submittedName>
        <fullName evidence="2">3-oxoacyl-[acyl-carrier protein] reductase</fullName>
    </submittedName>
</protein>
<dbReference type="STRING" id="1192034.CAP_4794"/>
<dbReference type="Pfam" id="PF13561">
    <property type="entry name" value="adh_short_C2"/>
    <property type="match status" value="1"/>
</dbReference>
<comment type="similarity">
    <text evidence="1">Belongs to the short-chain dehydrogenases/reductases (SDR) family.</text>
</comment>
<reference evidence="2 3" key="1">
    <citation type="submission" date="2013-05" db="EMBL/GenBank/DDBJ databases">
        <title>Genome assembly of Chondromyces apiculatus DSM 436.</title>
        <authorList>
            <person name="Sharma G."/>
            <person name="Khatri I."/>
            <person name="Kaur C."/>
            <person name="Mayilraj S."/>
            <person name="Subramanian S."/>
        </authorList>
    </citation>
    <scope>NUCLEOTIDE SEQUENCE [LARGE SCALE GENOMIC DNA]</scope>
    <source>
        <strain evidence="2 3">DSM 436</strain>
    </source>
</reference>
<dbReference type="eggNOG" id="COG1028">
    <property type="taxonomic scope" value="Bacteria"/>
</dbReference>
<dbReference type="InterPro" id="IPR002347">
    <property type="entry name" value="SDR_fam"/>
</dbReference>
<dbReference type="Gene3D" id="3.40.50.720">
    <property type="entry name" value="NAD(P)-binding Rossmann-like Domain"/>
    <property type="match status" value="1"/>
</dbReference>
<evidence type="ECO:0000256" key="1">
    <source>
        <dbReference type="ARBA" id="ARBA00006484"/>
    </source>
</evidence>
<sequence>MRTAALELAPSGITVNAILPGNISTEGIAALGPDYAASMVRAIPARVLGVVEDIGYAALFLASPQAKFITALVVDGGQVVPETEAAIL</sequence>
<dbReference type="AlphaFoldDB" id="A0A017T6C1"/>
<name>A0A017T6C1_9BACT</name>
<dbReference type="SUPFAM" id="SSF51735">
    <property type="entry name" value="NAD(P)-binding Rossmann-fold domains"/>
    <property type="match status" value="1"/>
</dbReference>
<dbReference type="PRINTS" id="PR00081">
    <property type="entry name" value="GDHRDH"/>
</dbReference>